<evidence type="ECO:0000256" key="11">
    <source>
        <dbReference type="HAMAP-Rule" id="MF_01487"/>
    </source>
</evidence>
<comment type="miscellaneous">
    <text evidence="11">In the RecBCD complex, RecB has a slow 3'-5' helicase, an exonuclease activity and loads RecA onto ssDNA, RecD has a fast 5'-3' helicase activity, while RecC stimulates the ATPase and processivity of the RecB helicase and contributes to recognition of the Chi site.</text>
</comment>
<feature type="domain" description="UvrD-like helicase C-terminal" evidence="12">
    <location>
        <begin position="598"/>
        <end position="644"/>
    </location>
</feature>
<evidence type="ECO:0000313" key="14">
    <source>
        <dbReference type="EMBL" id="WLD59283.1"/>
    </source>
</evidence>
<keyword evidence="7 11" id="KW-0067">ATP-binding</keyword>
<dbReference type="GO" id="GO:0009338">
    <property type="term" value="C:exodeoxyribonuclease V complex"/>
    <property type="evidence" value="ECO:0007669"/>
    <property type="project" value="InterPro"/>
</dbReference>
<dbReference type="InterPro" id="IPR006344">
    <property type="entry name" value="RecD"/>
</dbReference>
<dbReference type="Gene3D" id="1.10.10.1020">
    <property type="entry name" value="RecBCD complex, subunit RecD, N-terminal domain"/>
    <property type="match status" value="1"/>
</dbReference>
<dbReference type="EC" id="5.6.2.3" evidence="11"/>
<dbReference type="PANTHER" id="PTHR43788">
    <property type="entry name" value="DNA2/NAM7 HELICASE FAMILY MEMBER"/>
    <property type="match status" value="1"/>
</dbReference>
<evidence type="ECO:0000256" key="3">
    <source>
        <dbReference type="ARBA" id="ARBA00022763"/>
    </source>
</evidence>
<dbReference type="Pfam" id="PF13538">
    <property type="entry name" value="UvrD_C_2"/>
    <property type="match status" value="1"/>
</dbReference>
<organism evidence="14">
    <name type="scientific">Salinispirillum sp. LH 10-3-1</name>
    <dbReference type="NCBI Taxonomy" id="2952525"/>
    <lineage>
        <taxon>Bacteria</taxon>
        <taxon>Pseudomonadati</taxon>
        <taxon>Pseudomonadota</taxon>
        <taxon>Gammaproteobacteria</taxon>
        <taxon>Oceanospirillales</taxon>
        <taxon>Saccharospirillaceae</taxon>
        <taxon>Salinispirillum</taxon>
    </lineage>
</organism>
<dbReference type="Gene3D" id="3.40.50.300">
    <property type="entry name" value="P-loop containing nucleotide triphosphate hydrolases"/>
    <property type="match status" value="3"/>
</dbReference>
<comment type="subunit">
    <text evidence="11">Heterotrimer of RecB, RecC and RecD. All subunits contribute to DNA-binding.</text>
</comment>
<keyword evidence="1 11" id="KW-0540">Nuclease</keyword>
<dbReference type="GO" id="GO:0003677">
    <property type="term" value="F:DNA binding"/>
    <property type="evidence" value="ECO:0007669"/>
    <property type="project" value="UniProtKB-UniRule"/>
</dbReference>
<feature type="domain" description="RecBCD enzyme subunit RecD N-terminal" evidence="13">
    <location>
        <begin position="32"/>
        <end position="134"/>
    </location>
</feature>
<dbReference type="InterPro" id="IPR027417">
    <property type="entry name" value="P-loop_NTPase"/>
</dbReference>
<dbReference type="GO" id="GO:0008854">
    <property type="term" value="F:exodeoxyribonuclease V activity"/>
    <property type="evidence" value="ECO:0007669"/>
    <property type="project" value="InterPro"/>
</dbReference>
<dbReference type="Pfam" id="PF13245">
    <property type="entry name" value="AAA_19"/>
    <property type="match status" value="1"/>
</dbReference>
<keyword evidence="9 11" id="KW-0234">DNA repair</keyword>
<keyword evidence="10 11" id="KW-0413">Isomerase</keyword>
<proteinExistence type="inferred from homology"/>
<dbReference type="HAMAP" id="MF_01487">
    <property type="entry name" value="RecD"/>
    <property type="match status" value="1"/>
</dbReference>
<dbReference type="GO" id="GO:0005524">
    <property type="term" value="F:ATP binding"/>
    <property type="evidence" value="ECO:0007669"/>
    <property type="project" value="UniProtKB-UniRule"/>
</dbReference>
<keyword evidence="5 11" id="KW-0347">Helicase</keyword>
<evidence type="ECO:0000256" key="6">
    <source>
        <dbReference type="ARBA" id="ARBA00022839"/>
    </source>
</evidence>
<dbReference type="Pfam" id="PF21185">
    <property type="entry name" value="RecD_N"/>
    <property type="match status" value="1"/>
</dbReference>
<keyword evidence="4 11" id="KW-0378">Hydrolase</keyword>
<evidence type="ECO:0000256" key="10">
    <source>
        <dbReference type="ARBA" id="ARBA00023235"/>
    </source>
</evidence>
<sequence>MKPLHHEHDLAWHDGAWSSYDQLRLLCEDMAAVDYYLALDVVQRQTDIQRTSAGQEILLYSLAALSRALRDGHSCLDLRALAGEVVWRTPAGEGAPSSEVWRAPALADWQAALSSLVPEGSAEHPIVLSGHRLYLRRYWRFEQEVAERLQPLLADVRFIDSSKAQAVLRTLFPKQVISGDTPVQTSLFDDSPSPSDNRTDWQEVAVANALRRRLAIIAGGPGTGKTTSVIKLLYALLALNPDGDKIKLAAPTGKAAQRLTESVQGAKERLAQLPGIDPGVLQRIPSAASTLHRLLGVIPNTVQFRHHQDNPLDLDVLLLDEVSMVDLPMMTRLLRALPADCRIIMLGDADQLPSVAAGSVLADLAPRPFAGYSVENTQWLEHVTGYTLPVVASPLKPGVAPEIRAALGQPVNADHVVFLRDSHRFSDDSAIGQLAQQVIAGDQSGSWRTLCHSTPDVIHVPTSVDLPTWIAELTDRFILAIYAAQDIAEAWQALQNFRLLAAVRNGPQGVQALNDLVEQRLRQLGRIPGRQTDWYERRPVMVTQNHYGVRLFNGDIGITWRGPDGRLAVYFDSGQVDEGGAMVFRAVTPGRLPPVETVYAMTIHKTQGSEFTHVAMVLPDTHQRLLSRELIYTGVTRARRTVTVWCSESVWQQSVASPVVRYSGLGVRLQIENCR</sequence>
<dbReference type="CDD" id="cd18809">
    <property type="entry name" value="SF1_C_RecD"/>
    <property type="match status" value="1"/>
</dbReference>
<dbReference type="GO" id="GO:0043139">
    <property type="term" value="F:5'-3' DNA helicase activity"/>
    <property type="evidence" value="ECO:0007669"/>
    <property type="project" value="UniProtKB-UniRule"/>
</dbReference>
<name>A0AB38YIN8_9GAMM</name>
<reference evidence="14" key="1">
    <citation type="submission" date="2022-07" db="EMBL/GenBank/DDBJ databases">
        <title>Complete genome sequence of Salinispirillum sp. LH10-3-1 capable of multiple carbohydrate inversion isolated from a soda lake.</title>
        <authorList>
            <person name="Liu J."/>
            <person name="Zhai Y."/>
            <person name="Zhang H."/>
            <person name="Yang H."/>
            <person name="Qu J."/>
            <person name="Li J."/>
        </authorList>
    </citation>
    <scope>NUCLEOTIDE SEQUENCE</scope>
    <source>
        <strain evidence="14">LH 10-3-1</strain>
    </source>
</reference>
<dbReference type="SUPFAM" id="SSF52540">
    <property type="entry name" value="P-loop containing nucleoside triphosphate hydrolases"/>
    <property type="match status" value="2"/>
</dbReference>
<dbReference type="InterPro" id="IPR041851">
    <property type="entry name" value="RecD_N_sf"/>
</dbReference>
<comment type="similarity">
    <text evidence="11">Belongs to the RecD family.</text>
</comment>
<evidence type="ECO:0000256" key="4">
    <source>
        <dbReference type="ARBA" id="ARBA00022801"/>
    </source>
</evidence>
<evidence type="ECO:0000259" key="13">
    <source>
        <dbReference type="Pfam" id="PF21185"/>
    </source>
</evidence>
<dbReference type="PANTHER" id="PTHR43788:SF6">
    <property type="entry name" value="DNA HELICASE B"/>
    <property type="match status" value="1"/>
</dbReference>
<dbReference type="NCBIfam" id="TIGR01447">
    <property type="entry name" value="recD"/>
    <property type="match status" value="1"/>
</dbReference>
<evidence type="ECO:0000256" key="8">
    <source>
        <dbReference type="ARBA" id="ARBA00023125"/>
    </source>
</evidence>
<gene>
    <name evidence="11 14" type="primary">recD</name>
    <name evidence="14" type="ORF">NFC81_05750</name>
</gene>
<keyword evidence="8 11" id="KW-0238">DNA-binding</keyword>
<dbReference type="GO" id="GO:0017116">
    <property type="term" value="F:single-stranded DNA helicase activity"/>
    <property type="evidence" value="ECO:0007669"/>
    <property type="project" value="TreeGrafter"/>
</dbReference>
<keyword evidence="6 11" id="KW-0269">Exonuclease</keyword>
<keyword evidence="2 11" id="KW-0547">Nucleotide-binding</keyword>
<dbReference type="InterPro" id="IPR049550">
    <property type="entry name" value="RecD_N"/>
</dbReference>
<dbReference type="InterPro" id="IPR027785">
    <property type="entry name" value="UvrD-like_helicase_C"/>
</dbReference>
<dbReference type="AlphaFoldDB" id="A0AB38YIN8"/>
<evidence type="ECO:0000259" key="12">
    <source>
        <dbReference type="Pfam" id="PF13538"/>
    </source>
</evidence>
<keyword evidence="3 11" id="KW-0227">DNA damage</keyword>
<dbReference type="CDD" id="cd17933">
    <property type="entry name" value="DEXSc_RecD-like"/>
    <property type="match status" value="1"/>
</dbReference>
<evidence type="ECO:0000256" key="9">
    <source>
        <dbReference type="ARBA" id="ARBA00023204"/>
    </source>
</evidence>
<dbReference type="RefSeq" id="WP_304996574.1">
    <property type="nucleotide sequence ID" value="NZ_CP101717.1"/>
</dbReference>
<evidence type="ECO:0000256" key="7">
    <source>
        <dbReference type="ARBA" id="ARBA00022840"/>
    </source>
</evidence>
<comment type="function">
    <text evidence="11">A helicase/nuclease that prepares dsDNA breaks (DSB) for recombinational DNA repair. Binds to DSBs and unwinds DNA via a highly rapid and processive ATP-dependent bidirectional helicase activity. Unwinds dsDNA until it encounters a Chi (crossover hotspot instigator) sequence from the 3' direction. Cuts ssDNA a few nucleotides 3' to the Chi site. The properties and activities of the enzyme are changed at Chi. The Chi-altered holoenzyme produces a long 3'-ssDNA overhang and facilitates RecA-binding to the ssDNA for homologous DNA recombination and repair. Holoenzyme degrades any linearized DNA that is unable to undergo homologous recombination. In the holoenzyme this subunit has ssDNA-dependent ATPase and 5'-3' helicase activity. When added to pre-assembled RecBC greatly stimulates nuclease activity and augments holoenzyme processivity. Negatively regulates the RecA-loading ability of RecBCD.</text>
</comment>
<protein>
    <recommendedName>
        <fullName evidence="11">RecBCD enzyme subunit RecD</fullName>
        <ecNumber evidence="11">5.6.2.3</ecNumber>
    </recommendedName>
    <alternativeName>
        <fullName evidence="11">DNA 5'-3' helicase subunit RecD</fullName>
    </alternativeName>
    <alternativeName>
        <fullName evidence="11">Exonuclease V subunit RecD</fullName>
        <shortName evidence="11">ExoV subunit RecD</shortName>
    </alternativeName>
    <alternativeName>
        <fullName evidence="11">Helicase/nuclease RecBCD subunit RecD</fullName>
    </alternativeName>
</protein>
<accession>A0AB38YIN8</accession>
<feature type="binding site" evidence="11">
    <location>
        <begin position="219"/>
        <end position="226"/>
    </location>
    <ligand>
        <name>ATP</name>
        <dbReference type="ChEBI" id="CHEBI:30616"/>
    </ligand>
</feature>
<dbReference type="GO" id="GO:0000724">
    <property type="term" value="P:double-strand break repair via homologous recombination"/>
    <property type="evidence" value="ECO:0007669"/>
    <property type="project" value="UniProtKB-UniRule"/>
</dbReference>
<evidence type="ECO:0000256" key="2">
    <source>
        <dbReference type="ARBA" id="ARBA00022741"/>
    </source>
</evidence>
<evidence type="ECO:0000256" key="1">
    <source>
        <dbReference type="ARBA" id="ARBA00022722"/>
    </source>
</evidence>
<dbReference type="InterPro" id="IPR050534">
    <property type="entry name" value="Coronavir_polyprotein_1ab"/>
</dbReference>
<evidence type="ECO:0000256" key="5">
    <source>
        <dbReference type="ARBA" id="ARBA00022806"/>
    </source>
</evidence>
<dbReference type="EMBL" id="CP101717">
    <property type="protein sequence ID" value="WLD59283.1"/>
    <property type="molecule type" value="Genomic_DNA"/>
</dbReference>
<comment type="catalytic activity">
    <reaction evidence="11">
        <text>ATP + H2O = ADP + phosphate + H(+)</text>
        <dbReference type="Rhea" id="RHEA:13065"/>
        <dbReference type="ChEBI" id="CHEBI:15377"/>
        <dbReference type="ChEBI" id="CHEBI:15378"/>
        <dbReference type="ChEBI" id="CHEBI:30616"/>
        <dbReference type="ChEBI" id="CHEBI:43474"/>
        <dbReference type="ChEBI" id="CHEBI:456216"/>
        <dbReference type="EC" id="5.6.2.3"/>
    </reaction>
</comment>